<evidence type="ECO:0000313" key="1">
    <source>
        <dbReference type="EMBL" id="CCH59130.1"/>
    </source>
</evidence>
<reference evidence="1 2" key="1">
    <citation type="journal article" date="2011" name="Proc. Natl. Acad. Sci. U.S.A.">
        <title>Evolutionary erosion of yeast sex chromosomes by mating-type switching accidents.</title>
        <authorList>
            <person name="Gordon J.L."/>
            <person name="Armisen D."/>
            <person name="Proux-Wera E."/>
            <person name="Oheigeartaigh S.S."/>
            <person name="Byrne K.P."/>
            <person name="Wolfe K.H."/>
        </authorList>
    </citation>
    <scope>NUCLEOTIDE SEQUENCE [LARGE SCALE GENOMIC DNA]</scope>
    <source>
        <strain evidence="2">ATCC 34711 / CBS 6284 / DSM 70876 / NBRC 10599 / NRRL Y-10934 / UCD 77-7</strain>
    </source>
</reference>
<protein>
    <submittedName>
        <fullName evidence="1">Uncharacterized protein</fullName>
    </submittedName>
</protein>
<evidence type="ECO:0000313" key="2">
    <source>
        <dbReference type="Proteomes" id="UP000002866"/>
    </source>
</evidence>
<name>I2GYC8_HENB6</name>
<dbReference type="HOGENOM" id="CLU_1046544_0_0_1"/>
<dbReference type="RefSeq" id="XP_004178649.1">
    <property type="nucleotide sequence ID" value="XM_004178601.1"/>
</dbReference>
<dbReference type="InParanoid" id="I2GYC8"/>
<dbReference type="Proteomes" id="UP000002866">
    <property type="component" value="Chromosome 2"/>
</dbReference>
<dbReference type="AlphaFoldDB" id="I2GYC8"/>
<gene>
    <name evidence="1" type="primary">TBLA0B02880</name>
    <name evidence="1" type="ORF">TBLA_0B02880</name>
</gene>
<dbReference type="EMBL" id="HE806317">
    <property type="protein sequence ID" value="CCH59130.1"/>
    <property type="molecule type" value="Genomic_DNA"/>
</dbReference>
<sequence>MKSSYSTTKYLKSSPIKKKGSKPIISKDLQIINMKYQLTTHGGKPINKEVTKTSTYLNSSLGRTTKCSLTNVSKEVNVLVTKFSGNESSKKLQNALDWTNPNLFDSLYVPYKYSVEQDYLYNNAFIGDDDSNNVPDIYETACIYDGFNSNNSTVINNKEEVKRNPRNIKDSKDTDADSAKQKLIGISNLQLLAEFSSVQKIYSKKINFTETNVLLDNHKNITLNELFYPQKNICFEHLLNIKLIPQDVLAERARRTKYTFEPRRDR</sequence>
<keyword evidence="2" id="KW-1185">Reference proteome</keyword>
<organism evidence="1 2">
    <name type="scientific">Henningerozyma blattae (strain ATCC 34711 / CBS 6284 / DSM 70876 / NBRC 10599 / NRRL Y-10934 / UCD 77-7)</name>
    <name type="common">Yeast</name>
    <name type="synonym">Tetrapisispora blattae</name>
    <dbReference type="NCBI Taxonomy" id="1071380"/>
    <lineage>
        <taxon>Eukaryota</taxon>
        <taxon>Fungi</taxon>
        <taxon>Dikarya</taxon>
        <taxon>Ascomycota</taxon>
        <taxon>Saccharomycotina</taxon>
        <taxon>Saccharomycetes</taxon>
        <taxon>Saccharomycetales</taxon>
        <taxon>Saccharomycetaceae</taxon>
        <taxon>Henningerozyma</taxon>
    </lineage>
</organism>
<dbReference type="GeneID" id="14494279"/>
<proteinExistence type="predicted"/>
<dbReference type="KEGG" id="tbl:TBLA_0B02880"/>
<accession>I2GYC8</accession>